<dbReference type="GO" id="GO:0005737">
    <property type="term" value="C:cytoplasm"/>
    <property type="evidence" value="ECO:0007669"/>
    <property type="project" value="TreeGrafter"/>
</dbReference>
<feature type="compositionally biased region" description="Polar residues" evidence="3">
    <location>
        <begin position="400"/>
        <end position="410"/>
    </location>
</feature>
<dbReference type="KEGG" id="cvn:111099692"/>
<dbReference type="SUPFAM" id="SSF47576">
    <property type="entry name" value="Calponin-homology domain, CH-domain"/>
    <property type="match status" value="1"/>
</dbReference>
<dbReference type="Gene3D" id="3.80.10.10">
    <property type="entry name" value="Ribonuclease Inhibitor"/>
    <property type="match status" value="1"/>
</dbReference>
<feature type="region of interest" description="Disordered" evidence="3">
    <location>
        <begin position="446"/>
        <end position="885"/>
    </location>
</feature>
<feature type="compositionally biased region" description="Low complexity" evidence="3">
    <location>
        <begin position="780"/>
        <end position="798"/>
    </location>
</feature>
<name>A0A8B8AA95_CRAVI</name>
<keyword evidence="4" id="KW-1133">Transmembrane helix</keyword>
<feature type="transmembrane region" description="Helical" evidence="4">
    <location>
        <begin position="1027"/>
        <end position="1048"/>
    </location>
</feature>
<feature type="compositionally biased region" description="Low complexity" evidence="3">
    <location>
        <begin position="702"/>
        <end position="716"/>
    </location>
</feature>
<sequence length="1049" mass="115854">MANSFTGGSNVSVSRPLDRIFDDAQHTGEVILCGRKLREYPKIAGKYDLVDTVSIDLSKNRFIEIPSEIFEYRSAECLNCYHNAIKFVPEALLQLQNLTHLCLSRNQLTVIPPFIKCLQALEVFLASHNKLVSLPEEIGELKRLMEIDVSCNEISHLPSQIGDLKSMQCLNVRRNLLIELPVELSKLHLRTLDFSGNKISVIPTAFRKIETLEEMCLDHNPLTLPPAHVCIKGKRHIMKFLQMEAIREEQKRDSEAEMKKLVRKSMPIQNSISAEEFLTDPSQDKWKRHTVLSNDSGYSTTDSLEKIGWSPNVSEALSHRQHGDSSAFKSVMANGPEIELPRRGFDSRPPPINTAYSGPNTNQFSPKTPTSGYLPTELSPPPGESSPQSPLTPVTPRIPISTSDSAFSENDITRELNRQKVEYERKKKTAEQLRIQQEEEEREQRRKAAQRIQEEQKAMLERQWQESRATEAARAEESRGTEKKPEEPRLEAPRAEPEAGEDEARRSVQNNYKVYPTRYPADFNSPTPYGYKSQYNHGHMSPYSPVSPGSSPGYSHGQTVHSPRGSEHQSPHAVSPQGLSPTGVSPNRPVYAQRANGNPPRTLALDSQHYSGYVQDSSMGYSSSSIHSPPNAPQYSAKMSMPHYAAPLQRSSRNAMDTYSMNYRNPSQTSTNSSNKEETKPSNVPLRRQGSDSHRNPPSNPPAGKSAGAKSGAPSSTSRIKTPAGRGIPVLQHKMGSAVNGGNSPGISPSPSPRSSLGSTGTNSPSSSTSSLHKVGEKGGTVTRRTKTPTTTPTAGRPSAGSNVPPPTPVRTTSNRPSATSSHDDHKPSRSGRSTPADDKKPGQKNAVNSLIAKRDDKKNPPNPPIRTNYGAGARRSAGSGSAMRVIDSYKDSEANSFTLRRQEERMKEDAEQLNRLRITIEKRLKVTLPDNLPESLRDGVLLCQFANNIRPRSVLSIHVPSPAVPKLTMAKCRKNVENFLDACRKIGVGKEFLCACDDITEAVRPARVSLTVQHLDLCPRLTPRDFAIAKLCLVVFLSTCLAVIWGYL</sequence>
<dbReference type="AlphaFoldDB" id="A0A8B8AA95"/>
<evidence type="ECO:0000313" key="6">
    <source>
        <dbReference type="Proteomes" id="UP000694844"/>
    </source>
</evidence>
<dbReference type="Pfam" id="PF00560">
    <property type="entry name" value="LRR_1"/>
    <property type="match status" value="2"/>
</dbReference>
<protein>
    <submittedName>
        <fullName evidence="7">Leucine-rich repeat and calponin homology domain-containing protein 2-like isoform X1</fullName>
    </submittedName>
</protein>
<dbReference type="RefSeq" id="XP_022286799.1">
    <property type="nucleotide sequence ID" value="XM_022431091.1"/>
</dbReference>
<evidence type="ECO:0000256" key="1">
    <source>
        <dbReference type="ARBA" id="ARBA00022614"/>
    </source>
</evidence>
<feature type="compositionally biased region" description="Low complexity" evidence="3">
    <location>
        <begin position="741"/>
        <end position="772"/>
    </location>
</feature>
<feature type="compositionally biased region" description="Polar residues" evidence="3">
    <location>
        <begin position="354"/>
        <end position="373"/>
    </location>
</feature>
<dbReference type="InterPro" id="IPR036872">
    <property type="entry name" value="CH_dom_sf"/>
</dbReference>
<reference evidence="7" key="1">
    <citation type="submission" date="2025-08" db="UniProtKB">
        <authorList>
            <consortium name="RefSeq"/>
        </authorList>
    </citation>
    <scope>IDENTIFICATION</scope>
    <source>
        <tissue evidence="7">Whole sample</tissue>
    </source>
</reference>
<feature type="compositionally biased region" description="Basic and acidic residues" evidence="3">
    <location>
        <begin position="446"/>
        <end position="506"/>
    </location>
</feature>
<dbReference type="OrthoDB" id="6149831at2759"/>
<dbReference type="InterPro" id="IPR032675">
    <property type="entry name" value="LRR_dom_sf"/>
</dbReference>
<dbReference type="GeneID" id="111099692"/>
<dbReference type="InterPro" id="IPR001611">
    <property type="entry name" value="Leu-rich_rpt"/>
</dbReference>
<proteinExistence type="predicted"/>
<feature type="compositionally biased region" description="Low complexity" evidence="3">
    <location>
        <begin position="617"/>
        <end position="628"/>
    </location>
</feature>
<feature type="region of interest" description="Disordered" evidence="3">
    <location>
        <begin position="339"/>
        <end position="413"/>
    </location>
</feature>
<feature type="domain" description="Calponin-homology (CH)" evidence="5">
    <location>
        <begin position="907"/>
        <end position="1020"/>
    </location>
</feature>
<evidence type="ECO:0000313" key="7">
    <source>
        <dbReference type="RefSeq" id="XP_022286799.1"/>
    </source>
</evidence>
<feature type="compositionally biased region" description="Low complexity" evidence="3">
    <location>
        <begin position="541"/>
        <end position="555"/>
    </location>
</feature>
<dbReference type="SMART" id="SM00033">
    <property type="entry name" value="CH"/>
    <property type="match status" value="1"/>
</dbReference>
<dbReference type="InterPro" id="IPR001715">
    <property type="entry name" value="CH_dom"/>
</dbReference>
<dbReference type="SMART" id="SM00364">
    <property type="entry name" value="LRR_BAC"/>
    <property type="match status" value="4"/>
</dbReference>
<dbReference type="Pfam" id="PF00307">
    <property type="entry name" value="CH"/>
    <property type="match status" value="1"/>
</dbReference>
<organism evidence="6 7">
    <name type="scientific">Crassostrea virginica</name>
    <name type="common">Eastern oyster</name>
    <dbReference type="NCBI Taxonomy" id="6565"/>
    <lineage>
        <taxon>Eukaryota</taxon>
        <taxon>Metazoa</taxon>
        <taxon>Spiralia</taxon>
        <taxon>Lophotrochozoa</taxon>
        <taxon>Mollusca</taxon>
        <taxon>Bivalvia</taxon>
        <taxon>Autobranchia</taxon>
        <taxon>Pteriomorphia</taxon>
        <taxon>Ostreida</taxon>
        <taxon>Ostreoidea</taxon>
        <taxon>Ostreidae</taxon>
        <taxon>Crassostrea</taxon>
    </lineage>
</organism>
<feature type="compositionally biased region" description="Low complexity" evidence="3">
    <location>
        <begin position="871"/>
        <end position="883"/>
    </location>
</feature>
<keyword evidence="1" id="KW-0433">Leucine-rich repeat</keyword>
<feature type="compositionally biased region" description="Polar residues" evidence="3">
    <location>
        <begin position="649"/>
        <end position="674"/>
    </location>
</feature>
<dbReference type="CDD" id="cd21205">
    <property type="entry name" value="CH_LRCH"/>
    <property type="match status" value="1"/>
</dbReference>
<evidence type="ECO:0000259" key="5">
    <source>
        <dbReference type="PROSITE" id="PS50021"/>
    </source>
</evidence>
<gene>
    <name evidence="7" type="primary">LOC111099692</name>
</gene>
<keyword evidence="4" id="KW-0472">Membrane</keyword>
<evidence type="ECO:0000256" key="3">
    <source>
        <dbReference type="SAM" id="MobiDB-lite"/>
    </source>
</evidence>
<dbReference type="InterPro" id="IPR050216">
    <property type="entry name" value="LRR_domain-containing"/>
</dbReference>
<dbReference type="Proteomes" id="UP000694844">
    <property type="component" value="Chromosome 6"/>
</dbReference>
<keyword evidence="6" id="KW-1185">Reference proteome</keyword>
<dbReference type="SUPFAM" id="SSF52058">
    <property type="entry name" value="L domain-like"/>
    <property type="match status" value="1"/>
</dbReference>
<dbReference type="Gene3D" id="1.10.418.10">
    <property type="entry name" value="Calponin-like domain"/>
    <property type="match status" value="1"/>
</dbReference>
<dbReference type="SMART" id="SM00369">
    <property type="entry name" value="LRR_TYP"/>
    <property type="match status" value="6"/>
</dbReference>
<dbReference type="InterPro" id="IPR003591">
    <property type="entry name" value="Leu-rich_rpt_typical-subtyp"/>
</dbReference>
<dbReference type="PANTHER" id="PTHR48051">
    <property type="match status" value="1"/>
</dbReference>
<accession>A0A8B8AA95</accession>
<dbReference type="PROSITE" id="PS51450">
    <property type="entry name" value="LRR"/>
    <property type="match status" value="1"/>
</dbReference>
<keyword evidence="2" id="KW-0677">Repeat</keyword>
<evidence type="ECO:0000256" key="4">
    <source>
        <dbReference type="SAM" id="Phobius"/>
    </source>
</evidence>
<dbReference type="PROSITE" id="PS50021">
    <property type="entry name" value="CH"/>
    <property type="match status" value="1"/>
</dbReference>
<keyword evidence="4" id="KW-0812">Transmembrane</keyword>
<evidence type="ECO:0000256" key="2">
    <source>
        <dbReference type="ARBA" id="ARBA00022737"/>
    </source>
</evidence>
<dbReference type="PANTHER" id="PTHR48051:SF21">
    <property type="entry name" value="CALPONIN-HOMOLOGY (CH) DOMAIN-CONTAINING PROTEIN"/>
    <property type="match status" value="1"/>
</dbReference>
<feature type="compositionally biased region" description="Polar residues" evidence="3">
    <location>
        <begin position="810"/>
        <end position="821"/>
    </location>
</feature>